<gene>
    <name evidence="1" type="ORF">ACD_71C00179G0014</name>
</gene>
<dbReference type="InterPro" id="IPR021341">
    <property type="entry name" value="DUF2958"/>
</dbReference>
<accession>K2A2S9</accession>
<sequence length="100" mass="11863">MKLMTKELLAKFRSTGSQEESPDPIIICKFFNPTGTGTWYATEFDEETGIFFWYVSIFWDECDEWGNFSLKELKEFRGGLGLWIERDLHFPLCKFSERKN</sequence>
<proteinExistence type="predicted"/>
<dbReference type="AlphaFoldDB" id="K2A2S9"/>
<name>K2A2S9_9BACT</name>
<organism evidence="1">
    <name type="scientific">uncultured bacterium</name>
    <name type="common">gcode 4</name>
    <dbReference type="NCBI Taxonomy" id="1234023"/>
    <lineage>
        <taxon>Bacteria</taxon>
        <taxon>environmental samples</taxon>
    </lineage>
</organism>
<comment type="caution">
    <text evidence="1">The sequence shown here is derived from an EMBL/GenBank/DDBJ whole genome shotgun (WGS) entry which is preliminary data.</text>
</comment>
<dbReference type="EMBL" id="AMFJ01028910">
    <property type="protein sequence ID" value="EKD44319.1"/>
    <property type="molecule type" value="Genomic_DNA"/>
</dbReference>
<evidence type="ECO:0000313" key="1">
    <source>
        <dbReference type="EMBL" id="EKD44319.1"/>
    </source>
</evidence>
<reference evidence="1" key="1">
    <citation type="journal article" date="2012" name="Science">
        <title>Fermentation, hydrogen, and sulfur metabolism in multiple uncultivated bacterial phyla.</title>
        <authorList>
            <person name="Wrighton K.C."/>
            <person name="Thomas B.C."/>
            <person name="Sharon I."/>
            <person name="Miller C.S."/>
            <person name="Castelle C.J."/>
            <person name="VerBerkmoes N.C."/>
            <person name="Wilkins M.J."/>
            <person name="Hettich R.L."/>
            <person name="Lipton M.S."/>
            <person name="Williams K.H."/>
            <person name="Long P.E."/>
            <person name="Banfield J.F."/>
        </authorList>
    </citation>
    <scope>NUCLEOTIDE SEQUENCE [LARGE SCALE GENOMIC DNA]</scope>
</reference>
<dbReference type="Pfam" id="PF11171">
    <property type="entry name" value="DUF2958"/>
    <property type="match status" value="1"/>
</dbReference>
<evidence type="ECO:0008006" key="2">
    <source>
        <dbReference type="Google" id="ProtNLM"/>
    </source>
</evidence>
<protein>
    <recommendedName>
        <fullName evidence="2">DUF2958 domain-containing protein</fullName>
    </recommendedName>
</protein>